<keyword evidence="2" id="KW-0472">Membrane</keyword>
<evidence type="ECO:0000313" key="5">
    <source>
        <dbReference type="Proteomes" id="UP000019151"/>
    </source>
</evidence>
<feature type="transmembrane region" description="Helical" evidence="2">
    <location>
        <begin position="47"/>
        <end position="70"/>
    </location>
</feature>
<feature type="transmembrane region" description="Helical" evidence="2">
    <location>
        <begin position="90"/>
        <end position="107"/>
    </location>
</feature>
<proteinExistence type="predicted"/>
<organism evidence="4 5">
    <name type="scientific">Gemmatirosa kalamazoonensis</name>
    <dbReference type="NCBI Taxonomy" id="861299"/>
    <lineage>
        <taxon>Bacteria</taxon>
        <taxon>Pseudomonadati</taxon>
        <taxon>Gemmatimonadota</taxon>
        <taxon>Gemmatimonadia</taxon>
        <taxon>Gemmatimonadales</taxon>
        <taxon>Gemmatimonadaceae</taxon>
        <taxon>Gemmatirosa</taxon>
    </lineage>
</organism>
<dbReference type="InterPro" id="IPR003675">
    <property type="entry name" value="Rce1/LyrA-like_dom"/>
</dbReference>
<feature type="transmembrane region" description="Helical" evidence="2">
    <location>
        <begin position="252"/>
        <end position="272"/>
    </location>
</feature>
<gene>
    <name evidence="4" type="ORF">J421_3001</name>
</gene>
<dbReference type="Pfam" id="PF02517">
    <property type="entry name" value="Rce1-like"/>
    <property type="match status" value="1"/>
</dbReference>
<dbReference type="KEGG" id="gba:J421_3001"/>
<keyword evidence="5" id="KW-1185">Reference proteome</keyword>
<keyword evidence="2" id="KW-1133">Transmembrane helix</keyword>
<evidence type="ECO:0000259" key="3">
    <source>
        <dbReference type="Pfam" id="PF02517"/>
    </source>
</evidence>
<feature type="transmembrane region" description="Helical" evidence="2">
    <location>
        <begin position="292"/>
        <end position="311"/>
    </location>
</feature>
<evidence type="ECO:0000256" key="1">
    <source>
        <dbReference type="SAM" id="MobiDB-lite"/>
    </source>
</evidence>
<feature type="region of interest" description="Disordered" evidence="1">
    <location>
        <begin position="1"/>
        <end position="27"/>
    </location>
</feature>
<feature type="domain" description="CAAX prenyl protease 2/Lysostaphin resistance protein A-like" evidence="3">
    <location>
        <begin position="168"/>
        <end position="255"/>
    </location>
</feature>
<sequence length="331" mass="34702">MTRWRSAWSASTEPWRRPPPAAAPRAGDRPPAWLFASDGRLRAGWRLLLFVLALVAGLLVAAQLVYPLLAAVLRALGIPLNAYWLSLADWLWVAGALAAHLFVLRLVERRPWADVGLGRAALRPRGLALGALLGAVAIGVPCLLLIVGRELRVLPSADGSWFGAAGSLLAKLAPAALLEELIFRGYPFMVLRESAGPVAALAATSVLFGIAHVSNPGVTVLSIVMVVLAGCFLGAVVLVTGSVWAAFATHLAWNWTLSAAVHAAVSGLPFAMPDYRTVDAGPDWLTGGAWGPEGGLAAGLGILSALALLRWRGASHFLERGRVAAGEHADG</sequence>
<feature type="transmembrane region" description="Helical" evidence="2">
    <location>
        <begin position="127"/>
        <end position="148"/>
    </location>
</feature>
<dbReference type="GO" id="GO:0080120">
    <property type="term" value="P:CAAX-box protein maturation"/>
    <property type="evidence" value="ECO:0007669"/>
    <property type="project" value="UniProtKB-ARBA"/>
</dbReference>
<protein>
    <submittedName>
        <fullName evidence="4">Abortive infection protein</fullName>
    </submittedName>
</protein>
<accession>W0RM73</accession>
<evidence type="ECO:0000313" key="4">
    <source>
        <dbReference type="EMBL" id="AHG90538.1"/>
    </source>
</evidence>
<reference evidence="4 5" key="1">
    <citation type="journal article" date="2014" name="Genome Announc.">
        <title>Genome Sequence and Methylome of Soil Bacterium Gemmatirosa kalamazoonensis KBS708T, a Member of the Rarely Cultivated Gemmatimonadetes Phylum.</title>
        <authorList>
            <person name="Debruyn J.M."/>
            <person name="Radosevich M."/>
            <person name="Wommack K.E."/>
            <person name="Polson S.W."/>
            <person name="Hauser L.J."/>
            <person name="Fawaz M.N."/>
            <person name="Korlach J."/>
            <person name="Tsai Y.C."/>
        </authorList>
    </citation>
    <scope>NUCLEOTIDE SEQUENCE [LARGE SCALE GENOMIC DNA]</scope>
    <source>
        <strain evidence="4 5">KBS708</strain>
    </source>
</reference>
<feature type="transmembrane region" description="Helical" evidence="2">
    <location>
        <begin position="195"/>
        <end position="214"/>
    </location>
</feature>
<dbReference type="PANTHER" id="PTHR39430">
    <property type="entry name" value="MEMBRANE-ASSOCIATED PROTEASE-RELATED"/>
    <property type="match status" value="1"/>
</dbReference>
<evidence type="ECO:0000256" key="2">
    <source>
        <dbReference type="SAM" id="Phobius"/>
    </source>
</evidence>
<dbReference type="PANTHER" id="PTHR39430:SF1">
    <property type="entry name" value="PROTEASE"/>
    <property type="match status" value="1"/>
</dbReference>
<name>W0RM73_9BACT</name>
<dbReference type="eggNOG" id="COG1266">
    <property type="taxonomic scope" value="Bacteria"/>
</dbReference>
<keyword evidence="2" id="KW-0812">Transmembrane</keyword>
<dbReference type="InParanoid" id="W0RM73"/>
<dbReference type="EMBL" id="CP007128">
    <property type="protein sequence ID" value="AHG90538.1"/>
    <property type="molecule type" value="Genomic_DNA"/>
</dbReference>
<dbReference type="GO" id="GO:0004175">
    <property type="term" value="F:endopeptidase activity"/>
    <property type="evidence" value="ECO:0007669"/>
    <property type="project" value="UniProtKB-ARBA"/>
</dbReference>
<feature type="transmembrane region" description="Helical" evidence="2">
    <location>
        <begin position="160"/>
        <end position="183"/>
    </location>
</feature>
<dbReference type="STRING" id="861299.J421_3001"/>
<feature type="transmembrane region" description="Helical" evidence="2">
    <location>
        <begin position="220"/>
        <end position="245"/>
    </location>
</feature>
<dbReference type="Proteomes" id="UP000019151">
    <property type="component" value="Chromosome"/>
</dbReference>
<dbReference type="AlphaFoldDB" id="W0RM73"/>
<dbReference type="HOGENOM" id="CLU_051806_2_0_0"/>